<dbReference type="InterPro" id="IPR000182">
    <property type="entry name" value="GNAT_dom"/>
</dbReference>
<evidence type="ECO:0000313" key="6">
    <source>
        <dbReference type="Proteomes" id="UP000078272"/>
    </source>
</evidence>
<keyword evidence="1 5" id="KW-0808">Transferase</keyword>
<name>A0A175RTD3_9HYPH</name>
<dbReference type="AlphaFoldDB" id="A0A175RTD3"/>
<dbReference type="InterPro" id="IPR050832">
    <property type="entry name" value="Bact_Acetyltransf"/>
</dbReference>
<evidence type="ECO:0000313" key="5">
    <source>
        <dbReference type="EMBL" id="KTR06731.1"/>
    </source>
</evidence>
<gene>
    <name evidence="4" type="ORF">NS226_19935</name>
    <name evidence="5" type="ORF">NS365_06280</name>
</gene>
<accession>A0A175RTD3</accession>
<dbReference type="EMBL" id="LDPZ01000060">
    <property type="protein sequence ID" value="KTQ85386.1"/>
    <property type="molecule type" value="Genomic_DNA"/>
</dbReference>
<dbReference type="OrthoDB" id="9799154at2"/>
<keyword evidence="7" id="KW-1185">Reference proteome</keyword>
<protein>
    <submittedName>
        <fullName evidence="5">GCN5 family acetyltransferase</fullName>
    </submittedName>
</protein>
<evidence type="ECO:0000256" key="2">
    <source>
        <dbReference type="ARBA" id="ARBA00023315"/>
    </source>
</evidence>
<dbReference type="Proteomes" id="UP000078529">
    <property type="component" value="Unassembled WGS sequence"/>
</dbReference>
<proteinExistence type="predicted"/>
<dbReference type="PANTHER" id="PTHR43877">
    <property type="entry name" value="AMINOALKYLPHOSPHONATE N-ACETYLTRANSFERASE-RELATED-RELATED"/>
    <property type="match status" value="1"/>
</dbReference>
<evidence type="ECO:0000313" key="4">
    <source>
        <dbReference type="EMBL" id="KTQ85386.1"/>
    </source>
</evidence>
<dbReference type="InterPro" id="IPR016181">
    <property type="entry name" value="Acyl_CoA_acyltransferase"/>
</dbReference>
<feature type="domain" description="N-acetyltransferase" evidence="3">
    <location>
        <begin position="6"/>
        <end position="168"/>
    </location>
</feature>
<comment type="caution">
    <text evidence="5">The sequence shown here is derived from an EMBL/GenBank/DDBJ whole genome shotgun (WGS) entry which is preliminary data.</text>
</comment>
<dbReference type="Proteomes" id="UP000078272">
    <property type="component" value="Unassembled WGS sequence"/>
</dbReference>
<dbReference type="SUPFAM" id="SSF55729">
    <property type="entry name" value="Acyl-CoA N-acyltransferases (Nat)"/>
    <property type="match status" value="1"/>
</dbReference>
<evidence type="ECO:0000259" key="3">
    <source>
        <dbReference type="PROSITE" id="PS51186"/>
    </source>
</evidence>
<dbReference type="Gene3D" id="3.40.630.30">
    <property type="match status" value="1"/>
</dbReference>
<evidence type="ECO:0000256" key="1">
    <source>
        <dbReference type="ARBA" id="ARBA00022679"/>
    </source>
</evidence>
<evidence type="ECO:0000313" key="7">
    <source>
        <dbReference type="Proteomes" id="UP000078529"/>
    </source>
</evidence>
<sequence>MKTIAAEIRLAEARDAAGLSRTHEASWRGTYAGLIPHKALSRMIERRNPAWWESAIHNQATILVLQYGGEMGGYATLGRNRTRALGVEGEVYELYLRPEFQGIGYGRRLFSAARMLLRSRGLTGTAVWALEDNDGAVRFYEAEGGLDVASGTETFEDVTLRKLAFTFA</sequence>
<dbReference type="EMBL" id="LDQA01000015">
    <property type="protein sequence ID" value="KTR06731.1"/>
    <property type="molecule type" value="Genomic_DNA"/>
</dbReference>
<dbReference type="GO" id="GO:0016747">
    <property type="term" value="F:acyltransferase activity, transferring groups other than amino-acyl groups"/>
    <property type="evidence" value="ECO:0007669"/>
    <property type="project" value="InterPro"/>
</dbReference>
<dbReference type="PATRIC" id="fig|401562.3.peg.4408"/>
<dbReference type="STRING" id="401562.NS365_06280"/>
<dbReference type="RefSeq" id="WP_058599420.1">
    <property type="nucleotide sequence ID" value="NZ_LDPZ01000060.1"/>
</dbReference>
<dbReference type="PROSITE" id="PS51186">
    <property type="entry name" value="GNAT"/>
    <property type="match status" value="1"/>
</dbReference>
<keyword evidence="2" id="KW-0012">Acyltransferase</keyword>
<dbReference type="Pfam" id="PF00583">
    <property type="entry name" value="Acetyltransf_1"/>
    <property type="match status" value="1"/>
</dbReference>
<dbReference type="CDD" id="cd04301">
    <property type="entry name" value="NAT_SF"/>
    <property type="match status" value="1"/>
</dbReference>
<organism evidence="5 7">
    <name type="scientific">Aureimonas ureilytica</name>
    <dbReference type="NCBI Taxonomy" id="401562"/>
    <lineage>
        <taxon>Bacteria</taxon>
        <taxon>Pseudomonadati</taxon>
        <taxon>Pseudomonadota</taxon>
        <taxon>Alphaproteobacteria</taxon>
        <taxon>Hyphomicrobiales</taxon>
        <taxon>Aurantimonadaceae</taxon>
        <taxon>Aureimonas</taxon>
    </lineage>
</organism>
<reference evidence="6 7" key="1">
    <citation type="journal article" date="2016" name="Front. Microbiol.">
        <title>Genomic Resource of Rice Seed Associated Bacteria.</title>
        <authorList>
            <person name="Midha S."/>
            <person name="Bansal K."/>
            <person name="Sharma S."/>
            <person name="Kumar N."/>
            <person name="Patil P.P."/>
            <person name="Chaudhry V."/>
            <person name="Patil P.B."/>
        </authorList>
    </citation>
    <scope>NUCLEOTIDE SEQUENCE [LARGE SCALE GENOMIC DNA]</scope>
    <source>
        <strain evidence="4 6">NS226</strain>
        <strain evidence="5 7">NS365</strain>
    </source>
</reference>